<gene>
    <name evidence="1" type="ORF">SMTD_LOCUS15335</name>
</gene>
<evidence type="ECO:0000313" key="2">
    <source>
        <dbReference type="Proteomes" id="UP000269396"/>
    </source>
</evidence>
<dbReference type="SUPFAM" id="SSF53756">
    <property type="entry name" value="UDP-Glycosyltransferase/glycogen phosphorylase"/>
    <property type="match status" value="1"/>
</dbReference>
<proteinExistence type="predicted"/>
<name>A0A183PLU9_9TREM</name>
<dbReference type="Proteomes" id="UP000269396">
    <property type="component" value="Unassembled WGS sequence"/>
</dbReference>
<dbReference type="AlphaFoldDB" id="A0A183PLU9"/>
<organism evidence="1 2">
    <name type="scientific">Schistosoma mattheei</name>
    <dbReference type="NCBI Taxonomy" id="31246"/>
    <lineage>
        <taxon>Eukaryota</taxon>
        <taxon>Metazoa</taxon>
        <taxon>Spiralia</taxon>
        <taxon>Lophotrochozoa</taxon>
        <taxon>Platyhelminthes</taxon>
        <taxon>Trematoda</taxon>
        <taxon>Digenea</taxon>
        <taxon>Strigeidida</taxon>
        <taxon>Schistosomatoidea</taxon>
        <taxon>Schistosomatidae</taxon>
        <taxon>Schistosoma</taxon>
    </lineage>
</organism>
<sequence>MNNRRSSSFKEISIVQDAKNLRDSFNRNLHFYVVKDRNIATMRDFYVALARTVWEQLCSCWIKTQEVYATEDPKVRLSLHVFIHARILSSYLDMLSSRGAYARISLDKYSRIM</sequence>
<evidence type="ECO:0000313" key="1">
    <source>
        <dbReference type="EMBL" id="VDP68305.1"/>
    </source>
</evidence>
<reference evidence="1 2" key="1">
    <citation type="submission" date="2018-11" db="EMBL/GenBank/DDBJ databases">
        <authorList>
            <consortium name="Pathogen Informatics"/>
        </authorList>
    </citation>
    <scope>NUCLEOTIDE SEQUENCE [LARGE SCALE GENOMIC DNA]</scope>
    <source>
        <strain>Denwood</strain>
        <strain evidence="2">Zambia</strain>
    </source>
</reference>
<dbReference type="STRING" id="31246.A0A183PLU9"/>
<dbReference type="EMBL" id="UZAL01035722">
    <property type="protein sequence ID" value="VDP68305.1"/>
    <property type="molecule type" value="Genomic_DNA"/>
</dbReference>
<accession>A0A183PLU9</accession>
<protein>
    <submittedName>
        <fullName evidence="1">Uncharacterized protein</fullName>
    </submittedName>
</protein>
<keyword evidence="2" id="KW-1185">Reference proteome</keyword>
<dbReference type="Gene3D" id="3.40.50.2000">
    <property type="entry name" value="Glycogen Phosphorylase B"/>
    <property type="match status" value="1"/>
</dbReference>